<keyword evidence="12" id="KW-1185">Reference proteome</keyword>
<dbReference type="Proteomes" id="UP000251891">
    <property type="component" value="Unassembled WGS sequence"/>
</dbReference>
<evidence type="ECO:0000256" key="4">
    <source>
        <dbReference type="ARBA" id="ARBA00022679"/>
    </source>
</evidence>
<accession>A0A365HH22</accession>
<protein>
    <recommendedName>
        <fullName evidence="2">histidine kinase</fullName>
        <ecNumber evidence="2">2.7.13.3</ecNumber>
    </recommendedName>
</protein>
<evidence type="ECO:0000256" key="5">
    <source>
        <dbReference type="ARBA" id="ARBA00022741"/>
    </source>
</evidence>
<keyword evidence="9" id="KW-0812">Transmembrane</keyword>
<keyword evidence="7" id="KW-0067">ATP-binding</keyword>
<evidence type="ECO:0000256" key="7">
    <source>
        <dbReference type="ARBA" id="ARBA00022840"/>
    </source>
</evidence>
<feature type="transmembrane region" description="Helical" evidence="9">
    <location>
        <begin position="113"/>
        <end position="132"/>
    </location>
</feature>
<evidence type="ECO:0000256" key="3">
    <source>
        <dbReference type="ARBA" id="ARBA00022553"/>
    </source>
</evidence>
<evidence type="ECO:0000313" key="12">
    <source>
        <dbReference type="Proteomes" id="UP000251891"/>
    </source>
</evidence>
<dbReference type="InterPro" id="IPR011712">
    <property type="entry name" value="Sig_transdc_His_kin_sub3_dim/P"/>
</dbReference>
<dbReference type="InterPro" id="IPR036890">
    <property type="entry name" value="HATPase_C_sf"/>
</dbReference>
<reference evidence="11 12" key="1">
    <citation type="submission" date="2018-06" db="EMBL/GenBank/DDBJ databases">
        <title>Actinomadura craniellae sp. nov. isolated from marine sponge Craniella sp.</title>
        <authorList>
            <person name="Li L."/>
            <person name="Xu Q.H."/>
            <person name="Lin H.W."/>
            <person name="Lu Y.H."/>
        </authorList>
    </citation>
    <scope>NUCLEOTIDE SEQUENCE [LARGE SCALE GENOMIC DNA]</scope>
    <source>
        <strain evidence="11 12">LHW63021</strain>
    </source>
</reference>
<dbReference type="PANTHER" id="PTHR24421">
    <property type="entry name" value="NITRATE/NITRITE SENSOR PROTEIN NARX-RELATED"/>
    <property type="match status" value="1"/>
</dbReference>
<evidence type="ECO:0000256" key="2">
    <source>
        <dbReference type="ARBA" id="ARBA00012438"/>
    </source>
</evidence>
<dbReference type="EMBL" id="QLYX01000001">
    <property type="protein sequence ID" value="RAY17323.1"/>
    <property type="molecule type" value="Genomic_DNA"/>
</dbReference>
<feature type="transmembrane region" description="Helical" evidence="9">
    <location>
        <begin position="40"/>
        <end position="58"/>
    </location>
</feature>
<dbReference type="GO" id="GO:0005524">
    <property type="term" value="F:ATP binding"/>
    <property type="evidence" value="ECO:0007669"/>
    <property type="project" value="UniProtKB-KW"/>
</dbReference>
<keyword evidence="6 11" id="KW-0418">Kinase</keyword>
<keyword evidence="9" id="KW-0472">Membrane</keyword>
<dbReference type="SUPFAM" id="SSF55874">
    <property type="entry name" value="ATPase domain of HSP90 chaperone/DNA topoisomerase II/histidine kinase"/>
    <property type="match status" value="1"/>
</dbReference>
<feature type="transmembrane region" description="Helical" evidence="9">
    <location>
        <begin position="63"/>
        <end position="81"/>
    </location>
</feature>
<dbReference type="GO" id="GO:0046983">
    <property type="term" value="F:protein dimerization activity"/>
    <property type="evidence" value="ECO:0007669"/>
    <property type="project" value="InterPro"/>
</dbReference>
<dbReference type="PANTHER" id="PTHR24421:SF10">
    <property type="entry name" value="NITRATE_NITRITE SENSOR PROTEIN NARQ"/>
    <property type="match status" value="1"/>
</dbReference>
<keyword evidence="5" id="KW-0547">Nucleotide-binding</keyword>
<evidence type="ECO:0000259" key="10">
    <source>
        <dbReference type="SMART" id="SM00387"/>
    </source>
</evidence>
<dbReference type="Gene3D" id="1.20.5.1930">
    <property type="match status" value="1"/>
</dbReference>
<dbReference type="Gene3D" id="3.30.565.10">
    <property type="entry name" value="Histidine kinase-like ATPase, C-terminal domain"/>
    <property type="match status" value="1"/>
</dbReference>
<name>A0A365HH22_9ACTN</name>
<gene>
    <name evidence="11" type="ORF">DPM19_03345</name>
</gene>
<keyword evidence="4" id="KW-0808">Transferase</keyword>
<dbReference type="SMART" id="SM00387">
    <property type="entry name" value="HATPase_c"/>
    <property type="match status" value="1"/>
</dbReference>
<dbReference type="AlphaFoldDB" id="A0A365HH22"/>
<evidence type="ECO:0000256" key="8">
    <source>
        <dbReference type="ARBA" id="ARBA00023012"/>
    </source>
</evidence>
<comment type="caution">
    <text evidence="11">The sequence shown here is derived from an EMBL/GenBank/DDBJ whole genome shotgun (WGS) entry which is preliminary data.</text>
</comment>
<evidence type="ECO:0000256" key="1">
    <source>
        <dbReference type="ARBA" id="ARBA00000085"/>
    </source>
</evidence>
<feature type="transmembrane region" description="Helical" evidence="9">
    <location>
        <begin position="87"/>
        <end position="106"/>
    </location>
</feature>
<dbReference type="InterPro" id="IPR050482">
    <property type="entry name" value="Sensor_HK_TwoCompSys"/>
</dbReference>
<evidence type="ECO:0000256" key="9">
    <source>
        <dbReference type="SAM" id="Phobius"/>
    </source>
</evidence>
<evidence type="ECO:0000256" key="6">
    <source>
        <dbReference type="ARBA" id="ARBA00022777"/>
    </source>
</evidence>
<comment type="catalytic activity">
    <reaction evidence="1">
        <text>ATP + protein L-histidine = ADP + protein N-phospho-L-histidine.</text>
        <dbReference type="EC" id="2.7.13.3"/>
    </reaction>
</comment>
<dbReference type="Pfam" id="PF07730">
    <property type="entry name" value="HisKA_3"/>
    <property type="match status" value="1"/>
</dbReference>
<dbReference type="GO" id="GO:0000155">
    <property type="term" value="F:phosphorelay sensor kinase activity"/>
    <property type="evidence" value="ECO:0007669"/>
    <property type="project" value="InterPro"/>
</dbReference>
<proteinExistence type="predicted"/>
<dbReference type="EC" id="2.7.13.3" evidence="2"/>
<keyword evidence="9" id="KW-1133">Transmembrane helix</keyword>
<organism evidence="11 12">
    <name type="scientific">Actinomadura craniellae</name>
    <dbReference type="NCBI Taxonomy" id="2231787"/>
    <lineage>
        <taxon>Bacteria</taxon>
        <taxon>Bacillati</taxon>
        <taxon>Actinomycetota</taxon>
        <taxon>Actinomycetes</taxon>
        <taxon>Streptosporangiales</taxon>
        <taxon>Thermomonosporaceae</taxon>
        <taxon>Actinomadura</taxon>
    </lineage>
</organism>
<dbReference type="Pfam" id="PF02518">
    <property type="entry name" value="HATPase_c"/>
    <property type="match status" value="1"/>
</dbReference>
<feature type="domain" description="Histidine kinase/HSP90-like ATPase" evidence="10">
    <location>
        <begin position="294"/>
        <end position="387"/>
    </location>
</feature>
<dbReference type="CDD" id="cd16917">
    <property type="entry name" value="HATPase_UhpB-NarQ-NarX-like"/>
    <property type="match status" value="1"/>
</dbReference>
<dbReference type="GO" id="GO:0016020">
    <property type="term" value="C:membrane"/>
    <property type="evidence" value="ECO:0007669"/>
    <property type="project" value="InterPro"/>
</dbReference>
<dbReference type="OrthoDB" id="3288457at2"/>
<sequence length="388" mass="41195">MPWISHPAARLTVLAVALALTVGWAGGTIAIHIAVLHLHPFWGAVLGLLQCGPLLFAVFRPLVAWRISALGMFLGVLTVTSQTDGEFWPWPVTSFLAQIVLVFLVATAYQRRISGGAGVVVVFGLFGSAIVIGGMPSWFGLILTGIVLFALVLGDAVGGRYAAEASLAEQAELRRQELAAHAVLEERARIARELHDVVAHHMSVIVMQAQAAPYKIPDLPEPAKETFSVVHDAARQALAETRRVVGLLRAEDEAAERLPQPGLDRLDELTAAARRSGLDVAVSIVGMPRPVTAGVDLSAYRIVQESLSNAARYAPGSRAGVEVRYGNDLLRVTVTDDGPHGEPAEPGGGHGLVGMRERVTMLGGTLAAGPRPDVPGWTVLAELPYGED</sequence>
<dbReference type="InterPro" id="IPR003594">
    <property type="entry name" value="HATPase_dom"/>
</dbReference>
<keyword evidence="8" id="KW-0902">Two-component regulatory system</keyword>
<evidence type="ECO:0000313" key="11">
    <source>
        <dbReference type="EMBL" id="RAY17323.1"/>
    </source>
</evidence>
<feature type="transmembrane region" description="Helical" evidence="9">
    <location>
        <begin position="138"/>
        <end position="157"/>
    </location>
</feature>
<keyword evidence="3" id="KW-0597">Phosphoprotein</keyword>